<evidence type="ECO:0000256" key="2">
    <source>
        <dbReference type="ARBA" id="ARBA00022729"/>
    </source>
</evidence>
<dbReference type="RefSeq" id="WP_349587843.1">
    <property type="nucleotide sequence ID" value="NZ_JBEFLD010000005.1"/>
</dbReference>
<dbReference type="Proteomes" id="UP001433638">
    <property type="component" value="Unassembled WGS sequence"/>
</dbReference>
<sequence>MTAIRNTTRLGLALLAIACLATTPARAGEIKTVMKDMKTTMKAALASSSMADFNKYFAQLQNDVNKAGTLPLKKNQPSYDKGIKELQQQLAAVSLAVKANDLPAAKAALQKTDPIKKHYHKLLN</sequence>
<dbReference type="InterPro" id="IPR010980">
    <property type="entry name" value="Cyt_c/b562"/>
</dbReference>
<comment type="caution">
    <text evidence="4">The sequence shown here is derived from an EMBL/GenBank/DDBJ whole genome shotgun (WGS) entry which is preliminary data.</text>
</comment>
<evidence type="ECO:0000313" key="4">
    <source>
        <dbReference type="EMBL" id="MEQ6291258.1"/>
    </source>
</evidence>
<protein>
    <submittedName>
        <fullName evidence="4">Cytochrome b562</fullName>
    </submittedName>
</protein>
<dbReference type="InterPro" id="IPR009155">
    <property type="entry name" value="Cyt_b562"/>
</dbReference>
<organism evidence="4 5">
    <name type="scientific">Vogesella oryzagri</name>
    <dbReference type="NCBI Taxonomy" id="3160864"/>
    <lineage>
        <taxon>Bacteria</taxon>
        <taxon>Pseudomonadati</taxon>
        <taxon>Pseudomonadota</taxon>
        <taxon>Betaproteobacteria</taxon>
        <taxon>Neisseriales</taxon>
        <taxon>Chromobacteriaceae</taxon>
        <taxon>Vogesella</taxon>
    </lineage>
</organism>
<feature type="signal peptide" evidence="3">
    <location>
        <begin position="1"/>
        <end position="27"/>
    </location>
</feature>
<feature type="chain" id="PRO_5045296632" evidence="3">
    <location>
        <begin position="28"/>
        <end position="124"/>
    </location>
</feature>
<gene>
    <name evidence="4" type="ORF">ABNW52_11610</name>
</gene>
<keyword evidence="5" id="KW-1185">Reference proteome</keyword>
<dbReference type="Gene3D" id="1.20.120.10">
    <property type="entry name" value="Cytochrome c/b562"/>
    <property type="match status" value="1"/>
</dbReference>
<evidence type="ECO:0000256" key="1">
    <source>
        <dbReference type="ARBA" id="ARBA00005523"/>
    </source>
</evidence>
<evidence type="ECO:0000256" key="3">
    <source>
        <dbReference type="SAM" id="SignalP"/>
    </source>
</evidence>
<dbReference type="SUPFAM" id="SSF47175">
    <property type="entry name" value="Cytochromes"/>
    <property type="match status" value="1"/>
</dbReference>
<comment type="similarity">
    <text evidence="1">Belongs to the cytochrome b562 family.</text>
</comment>
<dbReference type="EMBL" id="JBEFLD010000005">
    <property type="protein sequence ID" value="MEQ6291258.1"/>
    <property type="molecule type" value="Genomic_DNA"/>
</dbReference>
<dbReference type="Pfam" id="PF07361">
    <property type="entry name" value="Cytochrom_B562"/>
    <property type="match status" value="1"/>
</dbReference>
<accession>A0ABV1M514</accession>
<reference evidence="4" key="1">
    <citation type="submission" date="2024-06" db="EMBL/GenBank/DDBJ databases">
        <title>Genome sequence of Vogesella sp. MAHUQ-64.</title>
        <authorList>
            <person name="Huq M.A."/>
        </authorList>
    </citation>
    <scope>NUCLEOTIDE SEQUENCE</scope>
    <source>
        <strain evidence="4">MAHUQ-64</strain>
    </source>
</reference>
<evidence type="ECO:0000313" key="5">
    <source>
        <dbReference type="Proteomes" id="UP001433638"/>
    </source>
</evidence>
<name>A0ABV1M514_9NEIS</name>
<keyword evidence="2 3" id="KW-0732">Signal</keyword>
<proteinExistence type="inferred from homology"/>